<evidence type="ECO:0000256" key="1">
    <source>
        <dbReference type="ARBA" id="ARBA00001946"/>
    </source>
</evidence>
<dbReference type="AlphaFoldDB" id="A0AAF0CIL8"/>
<protein>
    <submittedName>
        <fullName evidence="9">PIN domain-containing protein</fullName>
    </submittedName>
</protein>
<evidence type="ECO:0000256" key="7">
    <source>
        <dbReference type="ARBA" id="ARBA00038093"/>
    </source>
</evidence>
<dbReference type="SUPFAM" id="SSF88723">
    <property type="entry name" value="PIN domain-like"/>
    <property type="match status" value="1"/>
</dbReference>
<gene>
    <name evidence="9" type="ORF">PXH66_01645</name>
</gene>
<evidence type="ECO:0000256" key="2">
    <source>
        <dbReference type="ARBA" id="ARBA00022649"/>
    </source>
</evidence>
<dbReference type="GO" id="GO:0016787">
    <property type="term" value="F:hydrolase activity"/>
    <property type="evidence" value="ECO:0007669"/>
    <property type="project" value="UniProtKB-KW"/>
</dbReference>
<keyword evidence="3" id="KW-0540">Nuclease</keyword>
<accession>A0AAF0CIL8</accession>
<keyword evidence="6" id="KW-0460">Magnesium</keyword>
<sequence>MNPLILVDSSFFIRFSQLREDAFASFDLYSDVDFAINGLVWVEVLRGRSVPTHRQRYDQRFSTMHFLNLTPRTWQHAAALAWELDRHGDVIPATDIAIAACALDHGAAVLTFDRHFNKVPGLTVLNDLP</sequence>
<dbReference type="PANTHER" id="PTHR33653:SF1">
    <property type="entry name" value="RIBONUCLEASE VAPC2"/>
    <property type="match status" value="1"/>
</dbReference>
<dbReference type="Proteomes" id="UP001218638">
    <property type="component" value="Chromosome"/>
</dbReference>
<evidence type="ECO:0000256" key="4">
    <source>
        <dbReference type="ARBA" id="ARBA00022723"/>
    </source>
</evidence>
<dbReference type="InterPro" id="IPR050556">
    <property type="entry name" value="Type_II_TA_system_RNase"/>
</dbReference>
<feature type="domain" description="PIN" evidence="8">
    <location>
        <begin position="5"/>
        <end position="121"/>
    </location>
</feature>
<comment type="similarity">
    <text evidence="7">Belongs to the PINc/VapC protein family.</text>
</comment>
<dbReference type="PANTHER" id="PTHR33653">
    <property type="entry name" value="RIBONUCLEASE VAPC2"/>
    <property type="match status" value="1"/>
</dbReference>
<dbReference type="EMBL" id="CP119075">
    <property type="protein sequence ID" value="WED65552.1"/>
    <property type="molecule type" value="Genomic_DNA"/>
</dbReference>
<dbReference type="GO" id="GO:0004518">
    <property type="term" value="F:nuclease activity"/>
    <property type="evidence" value="ECO:0007669"/>
    <property type="project" value="UniProtKB-KW"/>
</dbReference>
<keyword evidence="5" id="KW-0378">Hydrolase</keyword>
<name>A0AAF0CIL8_9BACT</name>
<evidence type="ECO:0000259" key="8">
    <source>
        <dbReference type="Pfam" id="PF01850"/>
    </source>
</evidence>
<dbReference type="KEGG" id="slom:PXH66_01645"/>
<keyword evidence="10" id="KW-1185">Reference proteome</keyword>
<dbReference type="Gene3D" id="3.40.50.1010">
    <property type="entry name" value="5'-nuclease"/>
    <property type="match status" value="1"/>
</dbReference>
<evidence type="ECO:0000256" key="3">
    <source>
        <dbReference type="ARBA" id="ARBA00022722"/>
    </source>
</evidence>
<comment type="cofactor">
    <cofactor evidence="1">
        <name>Mg(2+)</name>
        <dbReference type="ChEBI" id="CHEBI:18420"/>
    </cofactor>
</comment>
<dbReference type="InterPro" id="IPR002716">
    <property type="entry name" value="PIN_dom"/>
</dbReference>
<reference evidence="9" key="1">
    <citation type="submission" date="2023-03" db="EMBL/GenBank/DDBJ databases">
        <title>Lomoglobus Profundus gen. nov., sp. nov., a novel member of the phylum Verrucomicrobia, isolated from deep-marine sediment of South China Sea.</title>
        <authorList>
            <person name="Ahmad T."/>
            <person name="Ishaq S.E."/>
            <person name="Wang F."/>
        </authorList>
    </citation>
    <scope>NUCLEOTIDE SEQUENCE</scope>
    <source>
        <strain evidence="9">LMO-M01</strain>
    </source>
</reference>
<dbReference type="GO" id="GO:0046872">
    <property type="term" value="F:metal ion binding"/>
    <property type="evidence" value="ECO:0007669"/>
    <property type="project" value="UniProtKB-KW"/>
</dbReference>
<dbReference type="InterPro" id="IPR029060">
    <property type="entry name" value="PIN-like_dom_sf"/>
</dbReference>
<evidence type="ECO:0000313" key="9">
    <source>
        <dbReference type="EMBL" id="WED65552.1"/>
    </source>
</evidence>
<keyword evidence="2" id="KW-1277">Toxin-antitoxin system</keyword>
<evidence type="ECO:0000256" key="6">
    <source>
        <dbReference type="ARBA" id="ARBA00022842"/>
    </source>
</evidence>
<evidence type="ECO:0000313" key="10">
    <source>
        <dbReference type="Proteomes" id="UP001218638"/>
    </source>
</evidence>
<proteinExistence type="inferred from homology"/>
<organism evidence="9 10">
    <name type="scientific">Synoicihabitans lomoniglobus</name>
    <dbReference type="NCBI Taxonomy" id="2909285"/>
    <lineage>
        <taxon>Bacteria</taxon>
        <taxon>Pseudomonadati</taxon>
        <taxon>Verrucomicrobiota</taxon>
        <taxon>Opitutia</taxon>
        <taxon>Opitutales</taxon>
        <taxon>Opitutaceae</taxon>
        <taxon>Synoicihabitans</taxon>
    </lineage>
</organism>
<evidence type="ECO:0000256" key="5">
    <source>
        <dbReference type="ARBA" id="ARBA00022801"/>
    </source>
</evidence>
<dbReference type="RefSeq" id="WP_330928758.1">
    <property type="nucleotide sequence ID" value="NZ_CP119075.1"/>
</dbReference>
<keyword evidence="4" id="KW-0479">Metal-binding</keyword>
<dbReference type="Pfam" id="PF01850">
    <property type="entry name" value="PIN"/>
    <property type="match status" value="1"/>
</dbReference>